<keyword evidence="2" id="KW-1185">Reference proteome</keyword>
<reference evidence="2" key="1">
    <citation type="submission" date="2023-07" db="EMBL/GenBank/DDBJ databases">
        <title>30 novel species of actinomycetes from the DSMZ collection.</title>
        <authorList>
            <person name="Nouioui I."/>
        </authorList>
    </citation>
    <scope>NUCLEOTIDE SEQUENCE [LARGE SCALE GENOMIC DNA]</scope>
    <source>
        <strain evidence="2">DSM 41979</strain>
    </source>
</reference>
<dbReference type="Proteomes" id="UP001183610">
    <property type="component" value="Unassembled WGS sequence"/>
</dbReference>
<proteinExistence type="predicted"/>
<dbReference type="RefSeq" id="WP_010262909.1">
    <property type="nucleotide sequence ID" value="NZ_JAVRET010000002.1"/>
</dbReference>
<accession>A0ABU2QUZ8</accession>
<evidence type="ECO:0000313" key="1">
    <source>
        <dbReference type="EMBL" id="MDT0407776.1"/>
    </source>
</evidence>
<protein>
    <submittedName>
        <fullName evidence="1">Uncharacterized protein</fullName>
    </submittedName>
</protein>
<dbReference type="EMBL" id="JAVRET010000002">
    <property type="protein sequence ID" value="MDT0407776.1"/>
    <property type="molecule type" value="Genomic_DNA"/>
</dbReference>
<evidence type="ECO:0000313" key="2">
    <source>
        <dbReference type="Proteomes" id="UP001183610"/>
    </source>
</evidence>
<gene>
    <name evidence="1" type="ORF">RM698_01755</name>
</gene>
<organism evidence="1 2">
    <name type="scientific">Streptomyces evansiae</name>
    <dbReference type="NCBI Taxonomy" id="3075535"/>
    <lineage>
        <taxon>Bacteria</taxon>
        <taxon>Bacillati</taxon>
        <taxon>Actinomycetota</taxon>
        <taxon>Actinomycetes</taxon>
        <taxon>Kitasatosporales</taxon>
        <taxon>Streptomycetaceae</taxon>
        <taxon>Streptomyces</taxon>
    </lineage>
</organism>
<comment type="caution">
    <text evidence="1">The sequence shown here is derived from an EMBL/GenBank/DDBJ whole genome shotgun (WGS) entry which is preliminary data.</text>
</comment>
<name>A0ABU2QUZ8_9ACTN</name>
<sequence length="73" mass="8305">MHTGHPPISTGMFDHVFRRAGLTMQQVRQDRILFEARETPDALHLMSVFGISDGTAMRYITAAHPERTTKLPR</sequence>